<keyword evidence="3" id="KW-1185">Reference proteome</keyword>
<accession>A0A2R8C722</accession>
<keyword evidence="1" id="KW-1133">Transmembrane helix</keyword>
<keyword evidence="1" id="KW-0472">Membrane</keyword>
<feature type="transmembrane region" description="Helical" evidence="1">
    <location>
        <begin position="81"/>
        <end position="99"/>
    </location>
</feature>
<evidence type="ECO:0000256" key="1">
    <source>
        <dbReference type="SAM" id="Phobius"/>
    </source>
</evidence>
<sequence>MDERIDKKNLTLEEALERIQTAPPLRKVKAFLDQTDLSADLKALLYDVAKITVKVGEVIVAVGRRVLQIAMTLVHKFPHSTLGLIVATILSTILSVITAGAGPTVLGIVVAFQKLMYLLGIGAGVVEDIRQNAMKEAMDRVAVEFGVLGPTIQE</sequence>
<dbReference type="RefSeq" id="WP_108786523.1">
    <property type="nucleotide sequence ID" value="NZ_ONZG01000004.1"/>
</dbReference>
<evidence type="ECO:0000313" key="3">
    <source>
        <dbReference type="Proteomes" id="UP000244898"/>
    </source>
</evidence>
<keyword evidence="1" id="KW-0812">Transmembrane</keyword>
<proteinExistence type="predicted"/>
<reference evidence="3" key="1">
    <citation type="submission" date="2018-03" db="EMBL/GenBank/DDBJ databases">
        <authorList>
            <person name="Rodrigo-Torres L."/>
            <person name="Arahal R. D."/>
            <person name="Lucena T."/>
        </authorList>
    </citation>
    <scope>NUCLEOTIDE SEQUENCE [LARGE SCALE GENOMIC DNA]</scope>
    <source>
        <strain evidence="3">CECT 7615</strain>
    </source>
</reference>
<gene>
    <name evidence="2" type="ORF">TRM7615_01741</name>
</gene>
<organism evidence="2 3">
    <name type="scientific">Falsiruegeria mediterranea M17</name>
    <dbReference type="NCBI Taxonomy" id="1200281"/>
    <lineage>
        <taxon>Bacteria</taxon>
        <taxon>Pseudomonadati</taxon>
        <taxon>Pseudomonadota</taxon>
        <taxon>Alphaproteobacteria</taxon>
        <taxon>Rhodobacterales</taxon>
        <taxon>Roseobacteraceae</taxon>
        <taxon>Falsiruegeria</taxon>
    </lineage>
</organism>
<dbReference type="Proteomes" id="UP000244898">
    <property type="component" value="Unassembled WGS sequence"/>
</dbReference>
<protein>
    <submittedName>
        <fullName evidence="2">Uncharacterized protein</fullName>
    </submittedName>
</protein>
<name>A0A2R8C722_9RHOB</name>
<dbReference type="EMBL" id="ONZG01000004">
    <property type="protein sequence ID" value="SPJ28244.1"/>
    <property type="molecule type" value="Genomic_DNA"/>
</dbReference>
<feature type="transmembrane region" description="Helical" evidence="1">
    <location>
        <begin position="105"/>
        <end position="126"/>
    </location>
</feature>
<dbReference type="OrthoDB" id="7861943at2"/>
<dbReference type="AlphaFoldDB" id="A0A2R8C722"/>
<evidence type="ECO:0000313" key="2">
    <source>
        <dbReference type="EMBL" id="SPJ28244.1"/>
    </source>
</evidence>